<dbReference type="Proteomes" id="UP000537775">
    <property type="component" value="Unassembled WGS sequence"/>
</dbReference>
<name>A0A7X0FRB2_9MICO</name>
<comment type="caution">
    <text evidence="2">The sequence shown here is derived from an EMBL/GenBank/DDBJ whole genome shotgun (WGS) entry which is preliminary data.</text>
</comment>
<evidence type="ECO:0000256" key="1">
    <source>
        <dbReference type="SAM" id="MobiDB-lite"/>
    </source>
</evidence>
<gene>
    <name evidence="2" type="ORF">HD594_002397</name>
</gene>
<reference evidence="2 3" key="1">
    <citation type="submission" date="2020-08" db="EMBL/GenBank/DDBJ databases">
        <title>Sequencing the genomes of 1000 actinobacteria strains.</title>
        <authorList>
            <person name="Klenk H.-P."/>
        </authorList>
    </citation>
    <scope>NUCLEOTIDE SEQUENCE [LARGE SCALE GENOMIC DNA]</scope>
    <source>
        <strain evidence="2 3">DSM 12511</strain>
    </source>
</reference>
<dbReference type="AlphaFoldDB" id="A0A7X0FRB2"/>
<organism evidence="2 3">
    <name type="scientific">Microbacterium thalassium</name>
    <dbReference type="NCBI Taxonomy" id="362649"/>
    <lineage>
        <taxon>Bacteria</taxon>
        <taxon>Bacillati</taxon>
        <taxon>Actinomycetota</taxon>
        <taxon>Actinomycetes</taxon>
        <taxon>Micrococcales</taxon>
        <taxon>Microbacteriaceae</taxon>
        <taxon>Microbacterium</taxon>
    </lineage>
</organism>
<dbReference type="EMBL" id="JACHML010000001">
    <property type="protein sequence ID" value="MBB6392084.1"/>
    <property type="molecule type" value="Genomic_DNA"/>
</dbReference>
<dbReference type="RefSeq" id="WP_246414024.1">
    <property type="nucleotide sequence ID" value="NZ_BAAAJR010000009.1"/>
</dbReference>
<evidence type="ECO:0000313" key="3">
    <source>
        <dbReference type="Proteomes" id="UP000537775"/>
    </source>
</evidence>
<sequence>MFDAERKPMQKGAGVMTTHTGLAPAAPRLVRARGVRLVSAGRDLWRVTDGAGIVIGHLSRAASDGASDHERPYRARRFRPSSAGFVDVGTFWSADDAVDALRFSR</sequence>
<feature type="region of interest" description="Disordered" evidence="1">
    <location>
        <begin position="1"/>
        <end position="20"/>
    </location>
</feature>
<evidence type="ECO:0008006" key="4">
    <source>
        <dbReference type="Google" id="ProtNLM"/>
    </source>
</evidence>
<keyword evidence="3" id="KW-1185">Reference proteome</keyword>
<protein>
    <recommendedName>
        <fullName evidence="4">DNA mismatch repair protein</fullName>
    </recommendedName>
</protein>
<accession>A0A7X0FRB2</accession>
<evidence type="ECO:0000313" key="2">
    <source>
        <dbReference type="EMBL" id="MBB6392084.1"/>
    </source>
</evidence>
<proteinExistence type="predicted"/>